<dbReference type="Gene3D" id="3.10.105.10">
    <property type="entry name" value="Dipeptide-binding Protein, Domain 3"/>
    <property type="match status" value="1"/>
</dbReference>
<name>A0AB39HU24_9BACI</name>
<evidence type="ECO:0000256" key="4">
    <source>
        <dbReference type="SAM" id="MobiDB-lite"/>
    </source>
</evidence>
<feature type="domain" description="Solute-binding protein family 5" evidence="6">
    <location>
        <begin position="107"/>
        <end position="459"/>
    </location>
</feature>
<feature type="region of interest" description="Disordered" evidence="4">
    <location>
        <begin position="27"/>
        <end position="66"/>
    </location>
</feature>
<evidence type="ECO:0000256" key="5">
    <source>
        <dbReference type="SAM" id="SignalP"/>
    </source>
</evidence>
<dbReference type="PROSITE" id="PS01040">
    <property type="entry name" value="SBP_BACTERIAL_5"/>
    <property type="match status" value="1"/>
</dbReference>
<evidence type="ECO:0000259" key="6">
    <source>
        <dbReference type="Pfam" id="PF00496"/>
    </source>
</evidence>
<dbReference type="InterPro" id="IPR000914">
    <property type="entry name" value="SBP_5_dom"/>
</dbReference>
<dbReference type="PANTHER" id="PTHR30290">
    <property type="entry name" value="PERIPLASMIC BINDING COMPONENT OF ABC TRANSPORTER"/>
    <property type="match status" value="1"/>
</dbReference>
<organism evidence="7">
    <name type="scientific">Ornithinibacillus sp. 4-3</name>
    <dbReference type="NCBI Taxonomy" id="3231488"/>
    <lineage>
        <taxon>Bacteria</taxon>
        <taxon>Bacillati</taxon>
        <taxon>Bacillota</taxon>
        <taxon>Bacilli</taxon>
        <taxon>Bacillales</taxon>
        <taxon>Bacillaceae</taxon>
        <taxon>Ornithinibacillus</taxon>
    </lineage>
</organism>
<proteinExistence type="inferred from homology"/>
<dbReference type="PIRSF" id="PIRSF002741">
    <property type="entry name" value="MppA"/>
    <property type="match status" value="1"/>
</dbReference>
<dbReference type="RefSeq" id="WP_368654502.1">
    <property type="nucleotide sequence ID" value="NZ_CP162599.1"/>
</dbReference>
<dbReference type="GO" id="GO:0042597">
    <property type="term" value="C:periplasmic space"/>
    <property type="evidence" value="ECO:0007669"/>
    <property type="project" value="UniProtKB-ARBA"/>
</dbReference>
<dbReference type="InterPro" id="IPR023765">
    <property type="entry name" value="SBP_5_CS"/>
</dbReference>
<comment type="similarity">
    <text evidence="2">Belongs to the bacterial solute-binding protein 5 family.</text>
</comment>
<feature type="chain" id="PRO_5044304704" evidence="5">
    <location>
        <begin position="23"/>
        <end position="546"/>
    </location>
</feature>
<dbReference type="SUPFAM" id="SSF53850">
    <property type="entry name" value="Periplasmic binding protein-like II"/>
    <property type="match status" value="1"/>
</dbReference>
<dbReference type="EMBL" id="CP162599">
    <property type="protein sequence ID" value="XDK33824.1"/>
    <property type="molecule type" value="Genomic_DNA"/>
</dbReference>
<dbReference type="PANTHER" id="PTHR30290:SF38">
    <property type="entry name" value="D,D-DIPEPTIDE-BINDING PERIPLASMIC PROTEIN DDPA-RELATED"/>
    <property type="match status" value="1"/>
</dbReference>
<dbReference type="InterPro" id="IPR030678">
    <property type="entry name" value="Peptide/Ni-bd"/>
</dbReference>
<feature type="compositionally biased region" description="Low complexity" evidence="4">
    <location>
        <begin position="54"/>
        <end position="63"/>
    </location>
</feature>
<protein>
    <submittedName>
        <fullName evidence="7">ABC transporter substrate-binding protein</fullName>
    </submittedName>
</protein>
<evidence type="ECO:0000256" key="3">
    <source>
        <dbReference type="ARBA" id="ARBA00022729"/>
    </source>
</evidence>
<feature type="compositionally biased region" description="Acidic residues" evidence="4">
    <location>
        <begin position="40"/>
        <end position="53"/>
    </location>
</feature>
<dbReference type="GO" id="GO:1904680">
    <property type="term" value="F:peptide transmembrane transporter activity"/>
    <property type="evidence" value="ECO:0007669"/>
    <property type="project" value="TreeGrafter"/>
</dbReference>
<comment type="subcellular location">
    <subcellularLocation>
        <location evidence="1">Cell membrane</location>
        <topology evidence="1">Lipid-anchor</topology>
    </subcellularLocation>
</comment>
<accession>A0AB39HU24</accession>
<gene>
    <name evidence="7" type="ORF">AB4Y30_05585</name>
</gene>
<dbReference type="Gene3D" id="3.40.190.10">
    <property type="entry name" value="Periplasmic binding protein-like II"/>
    <property type="match status" value="1"/>
</dbReference>
<keyword evidence="3 5" id="KW-0732">Signal</keyword>
<feature type="signal peptide" evidence="5">
    <location>
        <begin position="1"/>
        <end position="22"/>
    </location>
</feature>
<dbReference type="AlphaFoldDB" id="A0AB39HU24"/>
<dbReference type="CDD" id="cd08502">
    <property type="entry name" value="PBP2_NikA_DppA_OppA_like_16"/>
    <property type="match status" value="1"/>
</dbReference>
<dbReference type="PROSITE" id="PS51257">
    <property type="entry name" value="PROKAR_LIPOPROTEIN"/>
    <property type="match status" value="1"/>
</dbReference>
<evidence type="ECO:0000313" key="7">
    <source>
        <dbReference type="EMBL" id="XDK33824.1"/>
    </source>
</evidence>
<reference evidence="7" key="1">
    <citation type="submission" date="2024-07" db="EMBL/GenBank/DDBJ databases">
        <title>Halotolerant mesophilic bacterium Ornithinibacillus sp. 4-3, sp. nov., isolated from soil.</title>
        <authorList>
            <person name="Sidarenka A.V."/>
            <person name="Guliayeva D.E."/>
            <person name="Leanovich S.I."/>
            <person name="Hileuskaya K.S."/>
            <person name="Akhremchuk A.E."/>
            <person name="Sikolenko M.A."/>
            <person name="Valentovich L.N."/>
        </authorList>
    </citation>
    <scope>NUCLEOTIDE SEQUENCE</scope>
    <source>
        <strain evidence="7">4-3</strain>
    </source>
</reference>
<sequence length="546" mass="61320">MKQRQKKLWLFALLIVALFLFSACSSTDEDAGTDTKGGETEDQNDANEEENNGENESATNTGGDLNIAVSAQPPTLDAHMTTATVALDVSRNIFETLVAANENHESTPMLAESYEISDDGLTYTFKLREGVSFHNGQEMKAEDVEASMNRWLGLSARAKTLLEGSEFVATDDYTVELRLAEVASDTLDIMAGQGQFPAIMPKDVIESASEEGVQEIIGTGPLMLDEWKQDQYVKLTKFEDYAMREEPSSGFVGKKEVLVDNVYYHIVIDSATRLAGLQTDEYHLADSMPYDNYEILLNTEGVETHVLLDGSLNMFYNKKAGMMADPKMRQMINAVVESDSVMRASFANEDLYILSNSFMNPEQVNWASNAGEESYNQNDPEKAKQLAEELGYDGEEIRMLATRDYDHHYNASIVIKEQLEQAGFNVSLEVYDWPTLLQKRDEEESWDIFFTGTGYVTTPSQLLVLSKSYAGWPDDEKADQLLDEIRSSLDHEDAKEKWDELQAYLWDDYVSSTLFGHYTRIIGASENIEGFTAFEGIIPWNVSIKE</sequence>
<dbReference type="InterPro" id="IPR039424">
    <property type="entry name" value="SBP_5"/>
</dbReference>
<evidence type="ECO:0000256" key="2">
    <source>
        <dbReference type="ARBA" id="ARBA00005695"/>
    </source>
</evidence>
<dbReference type="GO" id="GO:0043190">
    <property type="term" value="C:ATP-binding cassette (ABC) transporter complex"/>
    <property type="evidence" value="ECO:0007669"/>
    <property type="project" value="InterPro"/>
</dbReference>
<dbReference type="GO" id="GO:0015833">
    <property type="term" value="P:peptide transport"/>
    <property type="evidence" value="ECO:0007669"/>
    <property type="project" value="TreeGrafter"/>
</dbReference>
<dbReference type="Pfam" id="PF00496">
    <property type="entry name" value="SBP_bac_5"/>
    <property type="match status" value="1"/>
</dbReference>
<evidence type="ECO:0000256" key="1">
    <source>
        <dbReference type="ARBA" id="ARBA00004193"/>
    </source>
</evidence>